<reference evidence="7" key="1">
    <citation type="submission" date="2017-05" db="EMBL/GenBank/DDBJ databases">
        <authorList>
            <person name="Song R."/>
            <person name="Chenine A.L."/>
            <person name="Ruprecht R.M."/>
        </authorList>
    </citation>
    <scope>NUCLEOTIDE SEQUENCE</scope>
    <source>
        <strain evidence="7">Kingella_eburonensis</strain>
    </source>
</reference>
<keyword evidence="9" id="KW-1185">Reference proteome</keyword>
<dbReference type="HAMAP" id="MF_00376">
    <property type="entry name" value="Dephospho_CoA_kinase"/>
    <property type="match status" value="1"/>
</dbReference>
<evidence type="ECO:0000256" key="3">
    <source>
        <dbReference type="ARBA" id="ARBA00022840"/>
    </source>
</evidence>
<comment type="similarity">
    <text evidence="1 5">Belongs to the CoaE family.</text>
</comment>
<proteinExistence type="inferred from homology"/>
<dbReference type="NCBIfam" id="TIGR00152">
    <property type="entry name" value="dephospho-CoA kinase"/>
    <property type="match status" value="1"/>
</dbReference>
<dbReference type="PANTHER" id="PTHR10695:SF46">
    <property type="entry name" value="BIFUNCTIONAL COENZYME A SYNTHASE-RELATED"/>
    <property type="match status" value="1"/>
</dbReference>
<keyword evidence="5 8" id="KW-0808">Transferase</keyword>
<dbReference type="GO" id="GO:0005524">
    <property type="term" value="F:ATP binding"/>
    <property type="evidence" value="ECO:0007669"/>
    <property type="project" value="UniProtKB-UniRule"/>
</dbReference>
<organism evidence="8 9">
    <name type="scientific">Kingella negevensis</name>
    <dbReference type="NCBI Taxonomy" id="1522312"/>
    <lineage>
        <taxon>Bacteria</taxon>
        <taxon>Pseudomonadati</taxon>
        <taxon>Pseudomonadota</taxon>
        <taxon>Betaproteobacteria</taxon>
        <taxon>Neisseriales</taxon>
        <taxon>Neisseriaceae</taxon>
        <taxon>Kingella</taxon>
    </lineage>
</organism>
<dbReference type="EMBL" id="FXUV01000025">
    <property type="protein sequence ID" value="SMQ12565.1"/>
    <property type="molecule type" value="Genomic_DNA"/>
</dbReference>
<dbReference type="EMBL" id="FXUV02000027">
    <property type="protein sequence ID" value="SNB70799.1"/>
    <property type="molecule type" value="Genomic_DNA"/>
</dbReference>
<dbReference type="Gene3D" id="3.40.50.300">
    <property type="entry name" value="P-loop containing nucleotide triphosphate hydrolases"/>
    <property type="match status" value="1"/>
</dbReference>
<accession>A0A238TAY2</accession>
<gene>
    <name evidence="5 8" type="primary">coaE</name>
    <name evidence="8" type="ORF">KEBURONENSIS_01389</name>
    <name evidence="7" type="ORF">KEBURONENSIS_01466</name>
</gene>
<dbReference type="InterPro" id="IPR027417">
    <property type="entry name" value="P-loop_NTPase"/>
</dbReference>
<dbReference type="EC" id="2.7.1.24" evidence="5 6"/>
<keyword evidence="3 5" id="KW-0067">ATP-binding</keyword>
<dbReference type="PROSITE" id="PS51219">
    <property type="entry name" value="DPCK"/>
    <property type="match status" value="1"/>
</dbReference>
<keyword evidence="5 8" id="KW-0418">Kinase</keyword>
<dbReference type="InterPro" id="IPR001977">
    <property type="entry name" value="Depp_CoAkinase"/>
</dbReference>
<evidence type="ECO:0000256" key="1">
    <source>
        <dbReference type="ARBA" id="ARBA00009018"/>
    </source>
</evidence>
<evidence type="ECO:0000256" key="4">
    <source>
        <dbReference type="ARBA" id="ARBA00022993"/>
    </source>
</evidence>
<dbReference type="CDD" id="cd02022">
    <property type="entry name" value="DPCK"/>
    <property type="match status" value="1"/>
</dbReference>
<comment type="catalytic activity">
    <reaction evidence="5">
        <text>3'-dephospho-CoA + ATP = ADP + CoA + H(+)</text>
        <dbReference type="Rhea" id="RHEA:18245"/>
        <dbReference type="ChEBI" id="CHEBI:15378"/>
        <dbReference type="ChEBI" id="CHEBI:30616"/>
        <dbReference type="ChEBI" id="CHEBI:57287"/>
        <dbReference type="ChEBI" id="CHEBI:57328"/>
        <dbReference type="ChEBI" id="CHEBI:456216"/>
        <dbReference type="EC" id="2.7.1.24"/>
    </reaction>
</comment>
<dbReference type="PANTHER" id="PTHR10695">
    <property type="entry name" value="DEPHOSPHO-COA KINASE-RELATED"/>
    <property type="match status" value="1"/>
</dbReference>
<sequence length="202" mass="22690">MIWIGLTGGIGSGKSQVAACFSALNVPIIDADAISRQLTNTPNSSALKAIQQAFGDKAIDVSSCLNRTYIRQLVFTDKTAKQRLEAILHPLIMAEIHFQQSQFQAAYGLIEIPTLIENPHFQTLVSRILVVECNEVFRLQRVMKRNGLSEIEVRNIMANQATDEERLRVADDVIRNESSLKDLQQVVQKMHQFYCSLKNTES</sequence>
<dbReference type="SUPFAM" id="SSF52540">
    <property type="entry name" value="P-loop containing nucleoside triphosphate hydrolases"/>
    <property type="match status" value="1"/>
</dbReference>
<feature type="binding site" evidence="5">
    <location>
        <begin position="11"/>
        <end position="16"/>
    </location>
    <ligand>
        <name>ATP</name>
        <dbReference type="ChEBI" id="CHEBI:30616"/>
    </ligand>
</feature>
<keyword evidence="5" id="KW-0963">Cytoplasm</keyword>
<evidence type="ECO:0000256" key="5">
    <source>
        <dbReference type="HAMAP-Rule" id="MF_00376"/>
    </source>
</evidence>
<dbReference type="RefSeq" id="WP_095062734.1">
    <property type="nucleotide sequence ID" value="NZ_FXUV02000027.1"/>
</dbReference>
<evidence type="ECO:0000313" key="8">
    <source>
        <dbReference type="EMBL" id="SNB70799.1"/>
    </source>
</evidence>
<evidence type="ECO:0000256" key="2">
    <source>
        <dbReference type="ARBA" id="ARBA00022741"/>
    </source>
</evidence>
<comment type="function">
    <text evidence="5">Catalyzes the phosphorylation of the 3'-hydroxyl group of dephosphocoenzyme A to form coenzyme A.</text>
</comment>
<dbReference type="OrthoDB" id="9812943at2"/>
<name>A0A238TAY2_9NEIS</name>
<protein>
    <recommendedName>
        <fullName evidence="5 6">Dephospho-CoA kinase</fullName>
        <ecNumber evidence="5 6">2.7.1.24</ecNumber>
    </recommendedName>
    <alternativeName>
        <fullName evidence="5">Dephosphocoenzyme A kinase</fullName>
    </alternativeName>
</protein>
<evidence type="ECO:0000313" key="9">
    <source>
        <dbReference type="Proteomes" id="UP000215450"/>
    </source>
</evidence>
<comment type="subcellular location">
    <subcellularLocation>
        <location evidence="5">Cytoplasm</location>
    </subcellularLocation>
</comment>
<dbReference type="GO" id="GO:0005737">
    <property type="term" value="C:cytoplasm"/>
    <property type="evidence" value="ECO:0007669"/>
    <property type="project" value="UniProtKB-SubCell"/>
</dbReference>
<dbReference type="AlphaFoldDB" id="A0A238TAY2"/>
<reference evidence="8 9" key="2">
    <citation type="submission" date="2017-06" db="EMBL/GenBank/DDBJ databases">
        <authorList>
            <person name="Kim H.J."/>
            <person name="Triplett B.A."/>
        </authorList>
    </citation>
    <scope>NUCLEOTIDE SEQUENCE [LARGE SCALE GENOMIC DNA]</scope>
    <source>
        <strain evidence="8">Kingella_eburonensis</strain>
    </source>
</reference>
<evidence type="ECO:0000256" key="6">
    <source>
        <dbReference type="NCBIfam" id="TIGR00152"/>
    </source>
</evidence>
<comment type="pathway">
    <text evidence="5">Cofactor biosynthesis; coenzyme A biosynthesis; CoA from (R)-pantothenate: step 5/5.</text>
</comment>
<dbReference type="STRING" id="1522312.GCA_900177895_00640"/>
<keyword evidence="2 5" id="KW-0547">Nucleotide-binding</keyword>
<keyword evidence="4 5" id="KW-0173">Coenzyme A biosynthesis</keyword>
<dbReference type="Pfam" id="PF01121">
    <property type="entry name" value="CoaE"/>
    <property type="match status" value="1"/>
</dbReference>
<dbReference type="GO" id="GO:0015937">
    <property type="term" value="P:coenzyme A biosynthetic process"/>
    <property type="evidence" value="ECO:0007669"/>
    <property type="project" value="UniProtKB-UniRule"/>
</dbReference>
<dbReference type="GO" id="GO:0004140">
    <property type="term" value="F:dephospho-CoA kinase activity"/>
    <property type="evidence" value="ECO:0007669"/>
    <property type="project" value="UniProtKB-UniRule"/>
</dbReference>
<dbReference type="UniPathway" id="UPA00241">
    <property type="reaction ID" value="UER00356"/>
</dbReference>
<dbReference type="Proteomes" id="UP000215450">
    <property type="component" value="Unassembled WGS sequence"/>
</dbReference>
<evidence type="ECO:0000313" key="7">
    <source>
        <dbReference type="EMBL" id="SMQ12565.1"/>
    </source>
</evidence>